<dbReference type="GO" id="GO:0016791">
    <property type="term" value="F:phosphatase activity"/>
    <property type="evidence" value="ECO:0007669"/>
    <property type="project" value="TreeGrafter"/>
</dbReference>
<dbReference type="SFLD" id="SFLDG01140">
    <property type="entry name" value="C2.B:_Phosphomannomutase_and_P"/>
    <property type="match status" value="1"/>
</dbReference>
<dbReference type="EMBL" id="JXKH01000002">
    <property type="protein sequence ID" value="OJG19570.1"/>
    <property type="molecule type" value="Genomic_DNA"/>
</dbReference>
<dbReference type="GO" id="GO:0005829">
    <property type="term" value="C:cytosol"/>
    <property type="evidence" value="ECO:0007669"/>
    <property type="project" value="TreeGrafter"/>
</dbReference>
<dbReference type="PROSITE" id="PS01228">
    <property type="entry name" value="COF_1"/>
    <property type="match status" value="1"/>
</dbReference>
<proteinExistence type="predicted"/>
<dbReference type="Gene3D" id="3.30.1240.10">
    <property type="match status" value="1"/>
</dbReference>
<dbReference type="InterPro" id="IPR036412">
    <property type="entry name" value="HAD-like_sf"/>
</dbReference>
<dbReference type="Gene3D" id="3.40.50.1000">
    <property type="entry name" value="HAD superfamily/HAD-like"/>
    <property type="match status" value="1"/>
</dbReference>
<keyword evidence="1" id="KW-0378">Hydrolase</keyword>
<dbReference type="PANTHER" id="PTHR10000">
    <property type="entry name" value="PHOSPHOSERINE PHOSPHATASE"/>
    <property type="match status" value="1"/>
</dbReference>
<dbReference type="PANTHER" id="PTHR10000:SF25">
    <property type="entry name" value="PHOSPHATASE YKRA-RELATED"/>
    <property type="match status" value="1"/>
</dbReference>
<evidence type="ECO:0000313" key="2">
    <source>
        <dbReference type="Proteomes" id="UP000181884"/>
    </source>
</evidence>
<keyword evidence="2" id="KW-1185">Reference proteome</keyword>
<dbReference type="NCBIfam" id="TIGR00099">
    <property type="entry name" value="Cof-subfamily"/>
    <property type="match status" value="1"/>
</dbReference>
<organism evidence="1 2">
    <name type="scientific">Enterococcus canis</name>
    <dbReference type="NCBI Taxonomy" id="214095"/>
    <lineage>
        <taxon>Bacteria</taxon>
        <taxon>Bacillati</taxon>
        <taxon>Bacillota</taxon>
        <taxon>Bacilli</taxon>
        <taxon>Lactobacillales</taxon>
        <taxon>Enterococcaceae</taxon>
        <taxon>Enterococcus</taxon>
    </lineage>
</organism>
<sequence>MKGIGGMMMTIHSLVFFDLDGTLLNERSEITPEVKAALTQLRENGHIPFIATGRPPVEIKKFMAETEIDSLIAMNGQYGQINGQQIFSHTIPDDLILKLYHTAHSQGHELAYLNTLARWISAETPAAINAFRFVNEAPPAVDPLIFQNEPINMLLVLGEGGDDYYPTQFPELAFYRNTPYSMDVVPKGQDKGTGVKELIQRLKLTGIPTFAFGDGPNDLALFDAVDTKIAMGNAREELKVKADFITTDHSSDGIVRGLRHYQLID</sequence>
<reference evidence="1 2" key="1">
    <citation type="submission" date="2014-12" db="EMBL/GenBank/DDBJ databases">
        <title>Draft genome sequences of 29 type strains of Enterococci.</title>
        <authorList>
            <person name="Zhong Z."/>
            <person name="Sun Z."/>
            <person name="Liu W."/>
            <person name="Zhang W."/>
            <person name="Zhang H."/>
        </authorList>
    </citation>
    <scope>NUCLEOTIDE SEQUENCE [LARGE SCALE GENOMIC DNA]</scope>
    <source>
        <strain evidence="1 2">DSM 17029</strain>
    </source>
</reference>
<evidence type="ECO:0000313" key="1">
    <source>
        <dbReference type="EMBL" id="OJG19570.1"/>
    </source>
</evidence>
<comment type="caution">
    <text evidence="1">The sequence shown here is derived from an EMBL/GenBank/DDBJ whole genome shotgun (WGS) entry which is preliminary data.</text>
</comment>
<dbReference type="NCBIfam" id="TIGR01484">
    <property type="entry name" value="HAD-SF-IIB"/>
    <property type="match status" value="1"/>
</dbReference>
<dbReference type="GO" id="GO:0000287">
    <property type="term" value="F:magnesium ion binding"/>
    <property type="evidence" value="ECO:0007669"/>
    <property type="project" value="TreeGrafter"/>
</dbReference>
<dbReference type="SUPFAM" id="SSF56784">
    <property type="entry name" value="HAD-like"/>
    <property type="match status" value="1"/>
</dbReference>
<dbReference type="InterPro" id="IPR023214">
    <property type="entry name" value="HAD_sf"/>
</dbReference>
<protein>
    <submittedName>
        <fullName evidence="1">Cof-like hydrolase</fullName>
    </submittedName>
</protein>
<dbReference type="InterPro" id="IPR006379">
    <property type="entry name" value="HAD-SF_hydro_IIB"/>
</dbReference>
<accession>A0A1L8RIH1</accession>
<dbReference type="SFLD" id="SFLDS00003">
    <property type="entry name" value="Haloacid_Dehalogenase"/>
    <property type="match status" value="1"/>
</dbReference>
<dbReference type="Proteomes" id="UP000181884">
    <property type="component" value="Unassembled WGS sequence"/>
</dbReference>
<dbReference type="Pfam" id="PF08282">
    <property type="entry name" value="Hydrolase_3"/>
    <property type="match status" value="1"/>
</dbReference>
<name>A0A1L8RIH1_9ENTE</name>
<gene>
    <name evidence="1" type="ORF">RU97_GL001141</name>
</gene>
<dbReference type="AlphaFoldDB" id="A0A1L8RIH1"/>
<dbReference type="STRING" id="214095.RU97_GL001141"/>
<dbReference type="InterPro" id="IPR000150">
    <property type="entry name" value="Cof"/>
</dbReference>